<feature type="compositionally biased region" description="Basic and acidic residues" evidence="1">
    <location>
        <begin position="58"/>
        <end position="68"/>
    </location>
</feature>
<dbReference type="EMBL" id="CP012159">
    <property type="protein sequence ID" value="AKT43033.1"/>
    <property type="molecule type" value="Genomic_DNA"/>
</dbReference>
<evidence type="ECO:0000259" key="2">
    <source>
        <dbReference type="Pfam" id="PF10816"/>
    </source>
</evidence>
<feature type="region of interest" description="Disordered" evidence="1">
    <location>
        <begin position="40"/>
        <end position="111"/>
    </location>
</feature>
<feature type="domain" description="DUF2760" evidence="2">
    <location>
        <begin position="109"/>
        <end position="231"/>
    </location>
</feature>
<reference evidence="3 4" key="1">
    <citation type="submission" date="2015-07" db="EMBL/GenBank/DDBJ databases">
        <title>Genome analysis of myxobacterium Chondromyces crocatus Cm c5 reveals a high potential for natural compound synthesis and the genetic basis for the loss of fruiting body formation.</title>
        <authorList>
            <person name="Zaburannyi N."/>
            <person name="Bunk B."/>
            <person name="Maier J."/>
            <person name="Overmann J."/>
            <person name="Mueller R."/>
        </authorList>
    </citation>
    <scope>NUCLEOTIDE SEQUENCE [LARGE SCALE GENOMIC DNA]</scope>
    <source>
        <strain evidence="3 4">Cm c5</strain>
    </source>
</reference>
<name>A0A0K1EQY4_CHOCO</name>
<dbReference type="RefSeq" id="WP_050434568.1">
    <property type="nucleotide sequence ID" value="NZ_CP012159.1"/>
</dbReference>
<keyword evidence="4" id="KW-1185">Reference proteome</keyword>
<gene>
    <name evidence="3" type="ORF">CMC5_072600</name>
</gene>
<accession>A0A0K1EQY4</accession>
<evidence type="ECO:0000313" key="3">
    <source>
        <dbReference type="EMBL" id="AKT43033.1"/>
    </source>
</evidence>
<dbReference type="STRING" id="52.CMC5_072600"/>
<dbReference type="Pfam" id="PF10816">
    <property type="entry name" value="DUF2760"/>
    <property type="match status" value="1"/>
</dbReference>
<feature type="compositionally biased region" description="Basic and acidic residues" evidence="1">
    <location>
        <begin position="76"/>
        <end position="96"/>
    </location>
</feature>
<evidence type="ECO:0000256" key="1">
    <source>
        <dbReference type="SAM" id="MobiDB-lite"/>
    </source>
</evidence>
<dbReference type="AlphaFoldDB" id="A0A0K1EQY4"/>
<dbReference type="Proteomes" id="UP000067626">
    <property type="component" value="Chromosome"/>
</dbReference>
<dbReference type="PATRIC" id="fig|52.7.peg.7976"/>
<dbReference type="InterPro" id="IPR021212">
    <property type="entry name" value="DUF2760"/>
</dbReference>
<feature type="compositionally biased region" description="Pro residues" evidence="1">
    <location>
        <begin position="97"/>
        <end position="110"/>
    </location>
</feature>
<organism evidence="3 4">
    <name type="scientific">Chondromyces crocatus</name>
    <dbReference type="NCBI Taxonomy" id="52"/>
    <lineage>
        <taxon>Bacteria</taxon>
        <taxon>Pseudomonadati</taxon>
        <taxon>Myxococcota</taxon>
        <taxon>Polyangia</taxon>
        <taxon>Polyangiales</taxon>
        <taxon>Polyangiaceae</taxon>
        <taxon>Chondromyces</taxon>
    </lineage>
</organism>
<proteinExistence type="predicted"/>
<dbReference type="KEGG" id="ccro:CMC5_072600"/>
<protein>
    <recommendedName>
        <fullName evidence="2">DUF2760 domain-containing protein</fullName>
    </recommendedName>
</protein>
<dbReference type="OrthoDB" id="21395at2"/>
<sequence length="232" mass="24992">MPEPTPLPFATRLWFAWVCFFRVLFDGAFAARAFLAREPAPEPLPPAREPSRLKGKAKAADDDAEKPTEAPTVTAPKKEARQAQEASRQEPRKEPPPDLPAAPPGPPSPEPALQLLALLQREGRLIDFLQQDIASFGDAEIGAAARVIHEGCRKALRDHATVSPVRSEDEGARITIASGYSPAEIKLSGNVGGSPPYTGVLTHRGWRADQIKLPVPVAGHDPHILAPAEVEL</sequence>
<evidence type="ECO:0000313" key="4">
    <source>
        <dbReference type="Proteomes" id="UP000067626"/>
    </source>
</evidence>